<protein>
    <submittedName>
        <fullName evidence="1">Uncharacterized protein</fullName>
    </submittedName>
</protein>
<accession>A0ABR1WH18</accession>
<keyword evidence="2" id="KW-1185">Reference proteome</keyword>
<dbReference type="EMBL" id="JAQQWM010000001">
    <property type="protein sequence ID" value="KAK8081378.1"/>
    <property type="molecule type" value="Genomic_DNA"/>
</dbReference>
<name>A0ABR1WH18_9PEZI</name>
<evidence type="ECO:0000313" key="1">
    <source>
        <dbReference type="EMBL" id="KAK8081378.1"/>
    </source>
</evidence>
<reference evidence="1 2" key="1">
    <citation type="submission" date="2023-01" db="EMBL/GenBank/DDBJ databases">
        <title>Analysis of 21 Apiospora genomes using comparative genomics revels a genus with tremendous synthesis potential of carbohydrate active enzymes and secondary metabolites.</title>
        <authorList>
            <person name="Sorensen T."/>
        </authorList>
    </citation>
    <scope>NUCLEOTIDE SEQUENCE [LARGE SCALE GENOMIC DNA]</scope>
    <source>
        <strain evidence="1 2">CBS 83171</strain>
    </source>
</reference>
<organism evidence="1 2">
    <name type="scientific">Apiospora saccharicola</name>
    <dbReference type="NCBI Taxonomy" id="335842"/>
    <lineage>
        <taxon>Eukaryota</taxon>
        <taxon>Fungi</taxon>
        <taxon>Dikarya</taxon>
        <taxon>Ascomycota</taxon>
        <taxon>Pezizomycotina</taxon>
        <taxon>Sordariomycetes</taxon>
        <taxon>Xylariomycetidae</taxon>
        <taxon>Amphisphaeriales</taxon>
        <taxon>Apiosporaceae</taxon>
        <taxon>Apiospora</taxon>
    </lineage>
</organism>
<sequence>MSPAFASFSMVLVLYQDSTHIVNVIYDRRLERIYTFEGHDGGHDDRRSGAVEALRQLFMQSGLGRIPMQHGDRSWKSMSMERGLPRFSGYLALEGARVFLRETQANIGRWEDWTSSKEYEGIGSPSEEDARLLWSARLRLELGRRR</sequence>
<comment type="caution">
    <text evidence="1">The sequence shown here is derived from an EMBL/GenBank/DDBJ whole genome shotgun (WGS) entry which is preliminary data.</text>
</comment>
<gene>
    <name evidence="1" type="ORF">PG996_000159</name>
</gene>
<proteinExistence type="predicted"/>
<evidence type="ECO:0000313" key="2">
    <source>
        <dbReference type="Proteomes" id="UP001446871"/>
    </source>
</evidence>
<dbReference type="Proteomes" id="UP001446871">
    <property type="component" value="Unassembled WGS sequence"/>
</dbReference>